<reference evidence="5 6" key="1">
    <citation type="submission" date="2016-10" db="EMBL/GenBank/DDBJ databases">
        <authorList>
            <person name="de Groot N.N."/>
        </authorList>
    </citation>
    <scope>NUCLEOTIDE SEQUENCE [LARGE SCALE GENOMIC DNA]</scope>
    <source>
        <strain evidence="5 6">ATCC 700224</strain>
    </source>
</reference>
<organism evidence="5 6">
    <name type="scientific">Rhodospira trueperi</name>
    <dbReference type="NCBI Taxonomy" id="69960"/>
    <lineage>
        <taxon>Bacteria</taxon>
        <taxon>Pseudomonadati</taxon>
        <taxon>Pseudomonadota</taxon>
        <taxon>Alphaproteobacteria</taxon>
        <taxon>Rhodospirillales</taxon>
        <taxon>Rhodospirillaceae</taxon>
        <taxon>Rhodospira</taxon>
    </lineage>
</organism>
<dbReference type="SMART" id="SM00563">
    <property type="entry name" value="PlsC"/>
    <property type="match status" value="1"/>
</dbReference>
<evidence type="ECO:0000313" key="6">
    <source>
        <dbReference type="Proteomes" id="UP000199412"/>
    </source>
</evidence>
<dbReference type="SUPFAM" id="SSF69593">
    <property type="entry name" value="Glycerol-3-phosphate (1)-acyltransferase"/>
    <property type="match status" value="1"/>
</dbReference>
<evidence type="ECO:0000256" key="2">
    <source>
        <dbReference type="ARBA" id="ARBA00022679"/>
    </source>
</evidence>
<evidence type="ECO:0000259" key="4">
    <source>
        <dbReference type="SMART" id="SM00563"/>
    </source>
</evidence>
<evidence type="ECO:0000256" key="1">
    <source>
        <dbReference type="ARBA" id="ARBA00005189"/>
    </source>
</evidence>
<keyword evidence="2 5" id="KW-0808">Transferase</keyword>
<proteinExistence type="predicted"/>
<sequence>MTVVRSALFLILYVVSTLLLGLLYLPLLLAPRSVVVAATKIWLAGLRGLARLVVGVSWRIEGLENLPAGPVIVAAKHQSAFDTFLFHALLDDPVYVLKRELFRIPLVGWYMRASGMIGIDRSAGAKALRSMLDACGEALAEGRQIVIFPEGTRVAVGESRPYHPGIAALAARFPDVPVLPVTLNSGLLWGRKAFLKHPGTVTLKVLPAMEPGLAKRAFLDTLQTRIEEAGAALPHPGSPPL</sequence>
<dbReference type="Pfam" id="PF01553">
    <property type="entry name" value="Acyltransferase"/>
    <property type="match status" value="1"/>
</dbReference>
<dbReference type="GO" id="GO:0006654">
    <property type="term" value="P:phosphatidic acid biosynthetic process"/>
    <property type="evidence" value="ECO:0007669"/>
    <property type="project" value="TreeGrafter"/>
</dbReference>
<gene>
    <name evidence="5" type="ORF">SAMN05421720_104183</name>
</gene>
<dbReference type="RefSeq" id="WP_092784575.1">
    <property type="nucleotide sequence ID" value="NZ_FNAP01000004.1"/>
</dbReference>
<evidence type="ECO:0000313" key="5">
    <source>
        <dbReference type="EMBL" id="SDE20770.1"/>
    </source>
</evidence>
<name>A0A1G7B1H7_9PROT</name>
<protein>
    <submittedName>
        <fullName evidence="5">1-acyl-sn-glycerol-3-phosphate acyltransferase</fullName>
    </submittedName>
</protein>
<keyword evidence="3 5" id="KW-0012">Acyltransferase</keyword>
<comment type="pathway">
    <text evidence="1">Lipid metabolism.</text>
</comment>
<dbReference type="OrthoDB" id="5290997at2"/>
<dbReference type="GO" id="GO:0003841">
    <property type="term" value="F:1-acylglycerol-3-phosphate O-acyltransferase activity"/>
    <property type="evidence" value="ECO:0007669"/>
    <property type="project" value="TreeGrafter"/>
</dbReference>
<dbReference type="EMBL" id="FNAP01000004">
    <property type="protein sequence ID" value="SDE20770.1"/>
    <property type="molecule type" value="Genomic_DNA"/>
</dbReference>
<dbReference type="STRING" id="69960.SAMN05421720_104183"/>
<feature type="domain" description="Phospholipid/glycerol acyltransferase" evidence="4">
    <location>
        <begin position="71"/>
        <end position="186"/>
    </location>
</feature>
<evidence type="ECO:0000256" key="3">
    <source>
        <dbReference type="ARBA" id="ARBA00023315"/>
    </source>
</evidence>
<dbReference type="AlphaFoldDB" id="A0A1G7B1H7"/>
<dbReference type="PANTHER" id="PTHR10434:SF40">
    <property type="entry name" value="1-ACYL-SN-GLYCEROL-3-PHOSPHATE ACYLTRANSFERASE"/>
    <property type="match status" value="1"/>
</dbReference>
<dbReference type="Proteomes" id="UP000199412">
    <property type="component" value="Unassembled WGS sequence"/>
</dbReference>
<dbReference type="CDD" id="cd07989">
    <property type="entry name" value="LPLAT_AGPAT-like"/>
    <property type="match status" value="1"/>
</dbReference>
<keyword evidence="6" id="KW-1185">Reference proteome</keyword>
<dbReference type="InterPro" id="IPR002123">
    <property type="entry name" value="Plipid/glycerol_acylTrfase"/>
</dbReference>
<accession>A0A1G7B1H7</accession>
<dbReference type="PANTHER" id="PTHR10434">
    <property type="entry name" value="1-ACYL-SN-GLYCEROL-3-PHOSPHATE ACYLTRANSFERASE"/>
    <property type="match status" value="1"/>
</dbReference>